<protein>
    <submittedName>
        <fullName evidence="2">Uncharacterized protein</fullName>
    </submittedName>
</protein>
<dbReference type="AlphaFoldDB" id="A0A0G4FCH7"/>
<reference evidence="2" key="1">
    <citation type="submission" date="2014-11" db="EMBL/GenBank/DDBJ databases">
        <authorList>
            <person name="Otto D Thomas"/>
            <person name="Naeem Raeece"/>
        </authorList>
    </citation>
    <scope>NUCLEOTIDE SEQUENCE</scope>
</reference>
<feature type="compositionally biased region" description="Polar residues" evidence="1">
    <location>
        <begin position="106"/>
        <end position="115"/>
    </location>
</feature>
<proteinExistence type="predicted"/>
<evidence type="ECO:0000256" key="1">
    <source>
        <dbReference type="SAM" id="MobiDB-lite"/>
    </source>
</evidence>
<feature type="region of interest" description="Disordered" evidence="1">
    <location>
        <begin position="35"/>
        <end position="138"/>
    </location>
</feature>
<dbReference type="VEuPathDB" id="CryptoDB:Cvel_16320"/>
<gene>
    <name evidence="2" type="ORF">Cvel_16320</name>
</gene>
<dbReference type="EMBL" id="CDMZ01000278">
    <property type="protein sequence ID" value="CEM10867.1"/>
    <property type="molecule type" value="Genomic_DNA"/>
</dbReference>
<organism evidence="2">
    <name type="scientific">Chromera velia CCMP2878</name>
    <dbReference type="NCBI Taxonomy" id="1169474"/>
    <lineage>
        <taxon>Eukaryota</taxon>
        <taxon>Sar</taxon>
        <taxon>Alveolata</taxon>
        <taxon>Colpodellida</taxon>
        <taxon>Chromeraceae</taxon>
        <taxon>Chromera</taxon>
    </lineage>
</organism>
<sequence length="138" mass="14714">MPCKYCGDYSWDQLCNNAECQRQARGQAAFFGSSRAFPQAHSSASASHGTRDANASGEYLSFDEEDPSYDGGAYGRAAQPAQAQTLSAAGGGVHVKAPNPEKRQQLLRQQMTQANRESRRPLTSSGGGPGALGCRWEA</sequence>
<name>A0A0G4FCH7_9ALVE</name>
<accession>A0A0G4FCH7</accession>
<evidence type="ECO:0000313" key="2">
    <source>
        <dbReference type="EMBL" id="CEM10867.1"/>
    </source>
</evidence>